<feature type="chain" id="PRO_5046782341" evidence="1">
    <location>
        <begin position="19"/>
        <end position="144"/>
    </location>
</feature>
<evidence type="ECO:0000313" key="3">
    <source>
        <dbReference type="EMBL" id="MCZ2722039.1"/>
    </source>
</evidence>
<feature type="domain" description="DUF4426" evidence="2">
    <location>
        <begin position="23"/>
        <end position="143"/>
    </location>
</feature>
<comment type="caution">
    <text evidence="3">The sequence shown here is derived from an EMBL/GenBank/DDBJ whole genome shotgun (WGS) entry which is preliminary data.</text>
</comment>
<dbReference type="RefSeq" id="WP_269125330.1">
    <property type="nucleotide sequence ID" value="NZ_JAPUBN010000015.1"/>
</dbReference>
<evidence type="ECO:0000259" key="2">
    <source>
        <dbReference type="Pfam" id="PF14467"/>
    </source>
</evidence>
<dbReference type="Pfam" id="PF14467">
    <property type="entry name" value="DUF4426"/>
    <property type="match status" value="1"/>
</dbReference>
<dbReference type="EMBL" id="JAPUBN010000015">
    <property type="protein sequence ID" value="MCZ2722039.1"/>
    <property type="molecule type" value="Genomic_DNA"/>
</dbReference>
<sequence length="144" mass="16080">MKYIITCFALLFSTLGMAEQIKSFAEHDLHFNTFESTFLTPEIAQQYGFTRSKGLGLLNVAITKRNDGELPTPQPAIVTGTVTNLLGQIVRLSFVTIDEGDAIYYIAPFTKTNDEILRFAINAKLNANAVPMEASFQRHVYVDK</sequence>
<accession>A0ABT4JWT9</accession>
<organism evidence="3 4">
    <name type="scientific">Marinomonas phaeophyticola</name>
    <dbReference type="NCBI Taxonomy" id="3004091"/>
    <lineage>
        <taxon>Bacteria</taxon>
        <taxon>Pseudomonadati</taxon>
        <taxon>Pseudomonadota</taxon>
        <taxon>Gammaproteobacteria</taxon>
        <taxon>Oceanospirillales</taxon>
        <taxon>Oceanospirillaceae</taxon>
        <taxon>Marinomonas</taxon>
    </lineage>
</organism>
<dbReference type="Proteomes" id="UP001149719">
    <property type="component" value="Unassembled WGS sequence"/>
</dbReference>
<name>A0ABT4JWT9_9GAMM</name>
<protein>
    <submittedName>
        <fullName evidence="3">DUF4426 domain-containing protein</fullName>
    </submittedName>
</protein>
<feature type="signal peptide" evidence="1">
    <location>
        <begin position="1"/>
        <end position="18"/>
    </location>
</feature>
<reference evidence="3" key="1">
    <citation type="submission" date="2022-12" db="EMBL/GenBank/DDBJ databases">
        <title>Marinomonas 15G1-11 sp. nov, isolated from marine algae.</title>
        <authorList>
            <person name="Butt M."/>
            <person name="Choi D.G."/>
            <person name="Kim J.M."/>
            <person name="Lee J.K."/>
            <person name="Baek J.H."/>
            <person name="Jeon C.O."/>
        </authorList>
    </citation>
    <scope>NUCLEOTIDE SEQUENCE</scope>
    <source>
        <strain evidence="3">15G1-11</strain>
    </source>
</reference>
<evidence type="ECO:0000256" key="1">
    <source>
        <dbReference type="SAM" id="SignalP"/>
    </source>
</evidence>
<evidence type="ECO:0000313" key="4">
    <source>
        <dbReference type="Proteomes" id="UP001149719"/>
    </source>
</evidence>
<keyword evidence="4" id="KW-1185">Reference proteome</keyword>
<proteinExistence type="predicted"/>
<dbReference type="Gene3D" id="2.60.40.3340">
    <property type="entry name" value="Domain of unknown function DUF4426"/>
    <property type="match status" value="1"/>
</dbReference>
<dbReference type="InterPro" id="IPR025218">
    <property type="entry name" value="DUF4426"/>
</dbReference>
<keyword evidence="1" id="KW-0732">Signal</keyword>
<gene>
    <name evidence="3" type="ORF">O1D97_10330</name>
</gene>